<dbReference type="Gene3D" id="1.10.10.1100">
    <property type="entry name" value="BFD-like [2Fe-2S]-binding domain"/>
    <property type="match status" value="1"/>
</dbReference>
<gene>
    <name evidence="3" type="ORF">HLVA_19620</name>
</gene>
<accession>A0AAU9D9T0</accession>
<dbReference type="InterPro" id="IPR052745">
    <property type="entry name" value="G3P_Oxidase/Oxidoreductase"/>
</dbReference>
<dbReference type="PANTHER" id="PTHR42720:SF1">
    <property type="entry name" value="GLYCEROL 3-PHOSPHATE OXIDASE"/>
    <property type="match status" value="1"/>
</dbReference>
<feature type="domain" description="FAD dependent oxidoreductase" evidence="1">
    <location>
        <begin position="3"/>
        <end position="353"/>
    </location>
</feature>
<dbReference type="RefSeq" id="WP_307904284.1">
    <property type="nucleotide sequence ID" value="NZ_AP027059.1"/>
</dbReference>
<dbReference type="KEGG" id="haby:HLVA_19620"/>
<protein>
    <submittedName>
        <fullName evidence="3">FAD/NAD(P)-binding oxidoreductase</fullName>
    </submittedName>
</protein>
<dbReference type="EMBL" id="AP027059">
    <property type="protein sequence ID" value="BDU51393.1"/>
    <property type="molecule type" value="Genomic_DNA"/>
</dbReference>
<keyword evidence="4" id="KW-1185">Reference proteome</keyword>
<name>A0AAU9D9T0_9FUSO</name>
<dbReference type="InterPro" id="IPR007419">
    <property type="entry name" value="BFD-like_2Fe2S-bd_dom"/>
</dbReference>
<evidence type="ECO:0000259" key="2">
    <source>
        <dbReference type="Pfam" id="PF04324"/>
    </source>
</evidence>
<organism evidence="3 4">
    <name type="scientific">Haliovirga abyssi</name>
    <dbReference type="NCBI Taxonomy" id="2996794"/>
    <lineage>
        <taxon>Bacteria</taxon>
        <taxon>Fusobacteriati</taxon>
        <taxon>Fusobacteriota</taxon>
        <taxon>Fusobacteriia</taxon>
        <taxon>Fusobacteriales</taxon>
        <taxon>Haliovirgaceae</taxon>
        <taxon>Haliovirga</taxon>
    </lineage>
</organism>
<reference evidence="3 4" key="1">
    <citation type="submission" date="2022-11" db="EMBL/GenBank/DDBJ databases">
        <title>Haliovirga abyssi gen. nov., sp. nov., a mesophilic fermentative bacterium isolated from the Iheya North hydrothermal field and the proposal of Haliovirgaceae fam. nov.</title>
        <authorList>
            <person name="Miyazaki U."/>
            <person name="Tame A."/>
            <person name="Miyazaki J."/>
            <person name="Takai K."/>
            <person name="Sawayama S."/>
            <person name="Kitajima M."/>
            <person name="Okamoto A."/>
            <person name="Nakagawa S."/>
        </authorList>
    </citation>
    <scope>NUCLEOTIDE SEQUENCE [LARGE SCALE GENOMIC DNA]</scope>
    <source>
        <strain evidence="3 4">IC12</strain>
    </source>
</reference>
<feature type="domain" description="BFD-like [2Fe-2S]-binding" evidence="2">
    <location>
        <begin position="397"/>
        <end position="449"/>
    </location>
</feature>
<evidence type="ECO:0000313" key="3">
    <source>
        <dbReference type="EMBL" id="BDU51393.1"/>
    </source>
</evidence>
<dbReference type="Gene3D" id="3.30.9.10">
    <property type="entry name" value="D-Amino Acid Oxidase, subunit A, domain 2"/>
    <property type="match status" value="1"/>
</dbReference>
<dbReference type="SUPFAM" id="SSF54373">
    <property type="entry name" value="FAD-linked reductases, C-terminal domain"/>
    <property type="match status" value="1"/>
</dbReference>
<dbReference type="SUPFAM" id="SSF51905">
    <property type="entry name" value="FAD/NAD(P)-binding domain"/>
    <property type="match status" value="1"/>
</dbReference>
<sequence>MYDVVIIGAGIIGTSIGRELSKYKLKTLIIEKESDVANGTTKANSAIIHAGYDARPNSLMAKFNTLGNPMFDKLCEELDVPFKRVGSFVLAFSKDEMPAIGELYERGIKNNIPKMQILTGKEIRKMEPNISKDVVGGLYAETAGIVGPWELAIALSENAIKNGVELKLNNEVKSIIKIENGYEITTDKGRYKTKYIINASGVYADKINNMVASPAFSINPRRGQYFIMDKNFGNKVNKVLFQCPNNMGKGVLVAPTVHGNVIVGPNAEDYMERDDVETTRDGLNYVWETAKKTIPELPFREVITNFSGLRAESSTKDFVIEESKDAKGFINVAGIKSPGLSSAPAIAEYVVELLKDINGGLEENKNFIANRKQIIFMDLSDEEKAVLIKKDNKYGKIICRCENITEGEIVAAIKAGADTVDGVKKRCRPGMGRCQGGFCGPRVQEILAREKKKDMKDIVKDNPKSYVLIGRTKGKEAE</sequence>
<dbReference type="AlphaFoldDB" id="A0AAU9D9T0"/>
<dbReference type="InterPro" id="IPR041854">
    <property type="entry name" value="BFD-like_2Fe2S-bd_dom_sf"/>
</dbReference>
<dbReference type="InterPro" id="IPR006076">
    <property type="entry name" value="FAD-dep_OxRdtase"/>
</dbReference>
<dbReference type="Pfam" id="PF01266">
    <property type="entry name" value="DAO"/>
    <property type="match status" value="1"/>
</dbReference>
<proteinExistence type="predicted"/>
<dbReference type="InterPro" id="IPR036188">
    <property type="entry name" value="FAD/NAD-bd_sf"/>
</dbReference>
<evidence type="ECO:0000259" key="1">
    <source>
        <dbReference type="Pfam" id="PF01266"/>
    </source>
</evidence>
<evidence type="ECO:0000313" key="4">
    <source>
        <dbReference type="Proteomes" id="UP001321582"/>
    </source>
</evidence>
<dbReference type="PANTHER" id="PTHR42720">
    <property type="entry name" value="GLYCEROL-3-PHOSPHATE DEHYDROGENASE"/>
    <property type="match status" value="1"/>
</dbReference>
<dbReference type="Proteomes" id="UP001321582">
    <property type="component" value="Chromosome"/>
</dbReference>
<dbReference type="Pfam" id="PF04324">
    <property type="entry name" value="Fer2_BFD"/>
    <property type="match status" value="1"/>
</dbReference>
<dbReference type="Gene3D" id="3.50.50.60">
    <property type="entry name" value="FAD/NAD(P)-binding domain"/>
    <property type="match status" value="1"/>
</dbReference>
<dbReference type="CDD" id="cd19946">
    <property type="entry name" value="GlpA-like_Fer2_BFD-like"/>
    <property type="match status" value="1"/>
</dbReference>